<dbReference type="PRINTS" id="PR00502">
    <property type="entry name" value="NUDIXFAMILY"/>
</dbReference>
<evidence type="ECO:0000256" key="2">
    <source>
        <dbReference type="ARBA" id="ARBA00007482"/>
    </source>
</evidence>
<evidence type="ECO:0000256" key="1">
    <source>
        <dbReference type="ARBA" id="ARBA00001946"/>
    </source>
</evidence>
<dbReference type="STRING" id="550540.Fbal_3286"/>
<feature type="binding site" evidence="13">
    <location>
        <position position="110"/>
    </location>
    <ligand>
        <name>Mg(2+)</name>
        <dbReference type="ChEBI" id="CHEBI:18420"/>
        <label>1</label>
    </ligand>
</feature>
<dbReference type="GO" id="GO:0019144">
    <property type="term" value="F:ADP-sugar diphosphatase activity"/>
    <property type="evidence" value="ECO:0007669"/>
    <property type="project" value="TreeGrafter"/>
</dbReference>
<dbReference type="GO" id="GO:0047631">
    <property type="term" value="F:ADP-ribose diphosphatase activity"/>
    <property type="evidence" value="ECO:0007669"/>
    <property type="project" value="UniProtKB-EC"/>
</dbReference>
<dbReference type="InterPro" id="IPR004385">
    <property type="entry name" value="NDP_pyrophosphatase"/>
</dbReference>
<evidence type="ECO:0000256" key="11">
    <source>
        <dbReference type="ARBA" id="ARBA00033056"/>
    </source>
</evidence>
<evidence type="ECO:0000256" key="15">
    <source>
        <dbReference type="RuleBase" id="RU003476"/>
    </source>
</evidence>
<dbReference type="CDD" id="cd24155">
    <property type="entry name" value="NUDIX_ADPRase"/>
    <property type="match status" value="1"/>
</dbReference>
<keyword evidence="7 13" id="KW-0460">Magnesium</keyword>
<evidence type="ECO:0000256" key="10">
    <source>
        <dbReference type="ARBA" id="ARBA00030308"/>
    </source>
</evidence>
<dbReference type="GO" id="GO:0019693">
    <property type="term" value="P:ribose phosphate metabolic process"/>
    <property type="evidence" value="ECO:0007669"/>
    <property type="project" value="TreeGrafter"/>
</dbReference>
<organism evidence="17 18">
    <name type="scientific">Ferrimonas balearica (strain DSM 9799 / CCM 4581 / KCTC 23876 / PAT)</name>
    <dbReference type="NCBI Taxonomy" id="550540"/>
    <lineage>
        <taxon>Bacteria</taxon>
        <taxon>Pseudomonadati</taxon>
        <taxon>Pseudomonadota</taxon>
        <taxon>Gammaproteobacteria</taxon>
        <taxon>Alteromonadales</taxon>
        <taxon>Ferrimonadaceae</taxon>
        <taxon>Ferrimonas</taxon>
    </lineage>
</organism>
<dbReference type="KEGG" id="fbl:Fbal_3286"/>
<evidence type="ECO:0000256" key="12">
    <source>
        <dbReference type="ARBA" id="ARBA00049546"/>
    </source>
</evidence>
<protein>
    <recommendedName>
        <fullName evidence="4">ADP-ribose pyrophosphatase</fullName>
        <ecNumber evidence="3">3.6.1.13</ecNumber>
    </recommendedName>
    <alternativeName>
        <fullName evidence="9">ADP-ribose diphosphatase</fullName>
    </alternativeName>
    <alternativeName>
        <fullName evidence="11">ADP-ribose phosphohydrolase</fullName>
    </alternativeName>
    <alternativeName>
        <fullName evidence="10">Adenosine diphosphoribose pyrophosphatase</fullName>
    </alternativeName>
</protein>
<dbReference type="eggNOG" id="COG0494">
    <property type="taxonomic scope" value="Bacteria"/>
</dbReference>
<comment type="function">
    <text evidence="8">Acts on ADP-mannose and ADP-glucose as well as ADP-ribose. Prevents glycogen biosynthesis. The reaction catalyzed by this enzyme is a limiting step of the gluconeogenic process.</text>
</comment>
<comment type="catalytic activity">
    <reaction evidence="12">
        <text>ADP-D-ribose + H2O = D-ribose 5-phosphate + AMP + 2 H(+)</text>
        <dbReference type="Rhea" id="RHEA:10412"/>
        <dbReference type="ChEBI" id="CHEBI:15377"/>
        <dbReference type="ChEBI" id="CHEBI:15378"/>
        <dbReference type="ChEBI" id="CHEBI:57967"/>
        <dbReference type="ChEBI" id="CHEBI:78346"/>
        <dbReference type="ChEBI" id="CHEBI:456215"/>
        <dbReference type="EC" id="3.6.1.13"/>
    </reaction>
</comment>
<dbReference type="InterPro" id="IPR020476">
    <property type="entry name" value="Nudix_hydrolase"/>
</dbReference>
<evidence type="ECO:0000256" key="14">
    <source>
        <dbReference type="PIRSR" id="PIRSR604385-3"/>
    </source>
</evidence>
<evidence type="ECO:0000256" key="7">
    <source>
        <dbReference type="ARBA" id="ARBA00022842"/>
    </source>
</evidence>
<reference evidence="17 18" key="1">
    <citation type="journal article" date="2010" name="Stand. Genomic Sci.">
        <title>Complete genome sequence of Ferrimonas balearica type strain (PAT).</title>
        <authorList>
            <person name="Nolan M."/>
            <person name="Sikorski J."/>
            <person name="Davenport K."/>
            <person name="Lucas S."/>
            <person name="Glavina Del Rio T."/>
            <person name="Tice H."/>
            <person name="Cheng J."/>
            <person name="Goodwin L."/>
            <person name="Pitluck S."/>
            <person name="Liolios K."/>
            <person name="Ivanova N."/>
            <person name="Mavromatis K."/>
            <person name="Ovchinnikova G."/>
            <person name="Pati A."/>
            <person name="Chen A."/>
            <person name="Palaniappan K."/>
            <person name="Land M."/>
            <person name="Hauser L."/>
            <person name="Chang Y."/>
            <person name="Jeffries C."/>
            <person name="Tapia R."/>
            <person name="Brettin T."/>
            <person name="Detter J."/>
            <person name="Han C."/>
            <person name="Yasawong M."/>
            <person name="Rohde M."/>
            <person name="Tindall B."/>
            <person name="Goker M."/>
            <person name="Woyke T."/>
            <person name="Bristow J."/>
            <person name="Eisen J."/>
            <person name="Markowitz V."/>
            <person name="Hugenholtz P."/>
            <person name="Kyrpides N."/>
            <person name="Klenk H."/>
            <person name="Lapidus A."/>
        </authorList>
    </citation>
    <scope>NUCLEOTIDE SEQUENCE [LARGE SCALE GENOMIC DNA]</scope>
    <source>
        <strain evidence="18">DSM 9799 / CCM 4581 / KCTC 23876 / PAT</strain>
    </source>
</reference>
<dbReference type="SUPFAM" id="SSF55811">
    <property type="entry name" value="Nudix"/>
    <property type="match status" value="1"/>
</dbReference>
<dbReference type="Gene3D" id="3.90.79.10">
    <property type="entry name" value="Nucleoside Triphosphate Pyrophosphohydrolase"/>
    <property type="match status" value="1"/>
</dbReference>
<evidence type="ECO:0000313" key="17">
    <source>
        <dbReference type="EMBL" id="ADN77485.1"/>
    </source>
</evidence>
<comment type="cofactor">
    <cofactor evidence="1 13">
        <name>Mg(2+)</name>
        <dbReference type="ChEBI" id="CHEBI:18420"/>
    </cofactor>
</comment>
<sequence>MSKYRVQKYGKSELTILQREPLFQGFFEMEAVTFTHQRFDGQWSEPVRREVFERGDAAVILPYDPISDQVILVEQLRVPAARTSETPWLLELPAGIIEAGEAPESVARRELEEETGLAAKSLTFLYSYLPSPGACSERLYLYLAEVTAPAADAGQGVFGLDDEHEDILRHVVSREQAMAWIEDGTIDNASTILGLQWLALKRHALFGSEG</sequence>
<keyword evidence="18" id="KW-1185">Reference proteome</keyword>
<dbReference type="InterPro" id="IPR020084">
    <property type="entry name" value="NUDIX_hydrolase_CS"/>
</dbReference>
<dbReference type="InterPro" id="IPR000086">
    <property type="entry name" value="NUDIX_hydrolase_dom"/>
</dbReference>
<dbReference type="EMBL" id="CP002209">
    <property type="protein sequence ID" value="ADN77485.1"/>
    <property type="molecule type" value="Genomic_DNA"/>
</dbReference>
<accession>E1SWM3</accession>
<evidence type="ECO:0000256" key="5">
    <source>
        <dbReference type="ARBA" id="ARBA00022723"/>
    </source>
</evidence>
<proteinExistence type="inferred from homology"/>
<evidence type="ECO:0000256" key="8">
    <source>
        <dbReference type="ARBA" id="ARBA00025164"/>
    </source>
</evidence>
<dbReference type="Proteomes" id="UP000006683">
    <property type="component" value="Chromosome"/>
</dbReference>
<evidence type="ECO:0000256" key="9">
    <source>
        <dbReference type="ARBA" id="ARBA00030162"/>
    </source>
</evidence>
<dbReference type="HOGENOM" id="CLU_062658_6_1_6"/>
<dbReference type="PROSITE" id="PS51462">
    <property type="entry name" value="NUDIX"/>
    <property type="match status" value="1"/>
</dbReference>
<dbReference type="GeneID" id="67183500"/>
<dbReference type="EC" id="3.6.1.13" evidence="3"/>
<keyword evidence="5 13" id="KW-0479">Metal-binding</keyword>
<comment type="similarity">
    <text evidence="2">Belongs to the Nudix hydrolase family. NudF subfamily.</text>
</comment>
<dbReference type="RefSeq" id="WP_013346791.1">
    <property type="nucleotide sequence ID" value="NC_014541.1"/>
</dbReference>
<evidence type="ECO:0000256" key="13">
    <source>
        <dbReference type="PIRSR" id="PIRSR604385-2"/>
    </source>
</evidence>
<dbReference type="Pfam" id="PF00293">
    <property type="entry name" value="NUDIX"/>
    <property type="match status" value="1"/>
</dbReference>
<dbReference type="InterPro" id="IPR015797">
    <property type="entry name" value="NUDIX_hydrolase-like_dom_sf"/>
</dbReference>
<dbReference type="GO" id="GO:0046872">
    <property type="term" value="F:metal ion binding"/>
    <property type="evidence" value="ECO:0007669"/>
    <property type="project" value="UniProtKB-KW"/>
</dbReference>
<evidence type="ECO:0000313" key="18">
    <source>
        <dbReference type="Proteomes" id="UP000006683"/>
    </source>
</evidence>
<dbReference type="PANTHER" id="PTHR11839:SF5">
    <property type="entry name" value="ADP-RIBOSE PYROPHOSPHATASE"/>
    <property type="match status" value="1"/>
</dbReference>
<gene>
    <name evidence="17" type="ordered locus">Fbal_3286</name>
</gene>
<feature type="binding site" evidence="13">
    <location>
        <position position="114"/>
    </location>
    <ligand>
        <name>Mg(2+)</name>
        <dbReference type="ChEBI" id="CHEBI:18420"/>
        <label>1</label>
    </ligand>
</feature>
<dbReference type="OrthoDB" id="5292471at2"/>
<feature type="binding site" evidence="13">
    <location>
        <position position="94"/>
    </location>
    <ligand>
        <name>Mg(2+)</name>
        <dbReference type="ChEBI" id="CHEBI:18420"/>
        <label>1</label>
    </ligand>
</feature>
<dbReference type="PROSITE" id="PS00893">
    <property type="entry name" value="NUDIX_BOX"/>
    <property type="match status" value="1"/>
</dbReference>
<feature type="binding site" evidence="13">
    <location>
        <position position="165"/>
    </location>
    <ligand>
        <name>Mg(2+)</name>
        <dbReference type="ChEBI" id="CHEBI:18420"/>
        <label>1</label>
    </ligand>
</feature>
<dbReference type="GO" id="GO:0005829">
    <property type="term" value="C:cytosol"/>
    <property type="evidence" value="ECO:0007669"/>
    <property type="project" value="TreeGrafter"/>
</dbReference>
<dbReference type="GO" id="GO:0006753">
    <property type="term" value="P:nucleoside phosphate metabolic process"/>
    <property type="evidence" value="ECO:0007669"/>
    <property type="project" value="TreeGrafter"/>
</dbReference>
<feature type="domain" description="Nudix hydrolase" evidence="16">
    <location>
        <begin position="53"/>
        <end position="194"/>
    </location>
</feature>
<dbReference type="AlphaFoldDB" id="E1SWM3"/>
<feature type="short sequence motif" description="Nudix box" evidence="14">
    <location>
        <begin position="95"/>
        <end position="117"/>
    </location>
</feature>
<dbReference type="NCBIfam" id="TIGR00052">
    <property type="entry name" value="nudix-type nucleoside diphosphatase, YffH/AdpP family"/>
    <property type="match status" value="1"/>
</dbReference>
<keyword evidence="6 15" id="KW-0378">Hydrolase</keyword>
<evidence type="ECO:0000256" key="6">
    <source>
        <dbReference type="ARBA" id="ARBA00022801"/>
    </source>
</evidence>
<evidence type="ECO:0000256" key="4">
    <source>
        <dbReference type="ARBA" id="ARBA00013297"/>
    </source>
</evidence>
<name>E1SWM3_FERBD</name>
<evidence type="ECO:0000256" key="3">
    <source>
        <dbReference type="ARBA" id="ARBA00012453"/>
    </source>
</evidence>
<evidence type="ECO:0000259" key="16">
    <source>
        <dbReference type="PROSITE" id="PS51462"/>
    </source>
</evidence>
<dbReference type="PANTHER" id="PTHR11839">
    <property type="entry name" value="UDP/ADP-SUGAR PYROPHOSPHATASE"/>
    <property type="match status" value="1"/>
</dbReference>